<accession>A0ABU2IDQ3</accession>
<name>A0ABU2IDQ3_9LIST</name>
<organism evidence="1 2">
    <name type="scientific">Listeria swaminathanii</name>
    <dbReference type="NCBI Taxonomy" id="2713501"/>
    <lineage>
        <taxon>Bacteria</taxon>
        <taxon>Bacillati</taxon>
        <taxon>Bacillota</taxon>
        <taxon>Bacilli</taxon>
        <taxon>Bacillales</taxon>
        <taxon>Listeriaceae</taxon>
        <taxon>Listeria</taxon>
    </lineage>
</organism>
<dbReference type="InterPro" id="IPR047729">
    <property type="entry name" value="Sce7726-like"/>
</dbReference>
<sequence>MNNYSEINKVFTRSSLKNLIEEGTSESYENCIEQFVKPTCLMKNHDILQILYNVLDKNYRNEYYYKNTLLNKLLLGTHSLNTSAAISELPVRRSKADFILVNGNSEVFEIKTELDTLDRLPLQIEDYYKVFPLVSVLTSETNYYKVYQLFKGSNIGIKILTRRNTISIKKEPLPNFEQLDSISIFKVLRKSEFEHIITTKIGSLPQVNQFDYYKECMELFTTIPIRELQTELNRILKKRIIINNRLFSTIVPMELKSLAYFSNFTDDELLKMDMFLQNEWR</sequence>
<dbReference type="GeneID" id="93238966"/>
<evidence type="ECO:0000313" key="2">
    <source>
        <dbReference type="Proteomes" id="UP001267344"/>
    </source>
</evidence>
<dbReference type="EMBL" id="JASBAG010000001">
    <property type="protein sequence ID" value="MDT0095686.1"/>
    <property type="molecule type" value="Genomic_DNA"/>
</dbReference>
<proteinExistence type="predicted"/>
<dbReference type="Proteomes" id="UP001267344">
    <property type="component" value="Unassembled WGS sequence"/>
</dbReference>
<protein>
    <submittedName>
        <fullName evidence="1">Sce7726 family protein</fullName>
    </submittedName>
</protein>
<gene>
    <name evidence="1" type="ORF">QJV39_03070</name>
</gene>
<dbReference type="RefSeq" id="WP_185572823.1">
    <property type="nucleotide sequence ID" value="NZ_CP156021.1"/>
</dbReference>
<reference evidence="1 2" key="1">
    <citation type="submission" date="2023-05" db="EMBL/GenBank/DDBJ databases">
        <title>A Combination of Whole Genome Sequencing and Metagenomics Reveals Diversity of Listeria spp. in Soil Collected from the Nantahala National Forest.</title>
        <authorList>
            <person name="Wang J."/>
            <person name="Schamp C.N."/>
            <person name="Hudson L.K."/>
            <person name="Chaggar H.K."/>
            <person name="Bryan D.W."/>
            <person name="Radosevich M."/>
            <person name="Denes T.G."/>
        </authorList>
    </citation>
    <scope>NUCLEOTIDE SEQUENCE [LARGE SCALE GENOMIC DNA]</scope>
    <source>
        <strain evidence="1 2">UTK S2-0009</strain>
    </source>
</reference>
<keyword evidence="2" id="KW-1185">Reference proteome</keyword>
<comment type="caution">
    <text evidence="1">The sequence shown here is derived from an EMBL/GenBank/DDBJ whole genome shotgun (WGS) entry which is preliminary data.</text>
</comment>
<dbReference type="NCBIfam" id="NF033832">
    <property type="entry name" value="sce7726_fam"/>
    <property type="match status" value="1"/>
</dbReference>
<evidence type="ECO:0000313" key="1">
    <source>
        <dbReference type="EMBL" id="MDT0095686.1"/>
    </source>
</evidence>